<dbReference type="Gene3D" id="3.30.470.20">
    <property type="entry name" value="ATP-grasp fold, B domain"/>
    <property type="match status" value="1"/>
</dbReference>
<comment type="catalytic activity">
    <reaction evidence="13">
        <text>C-terminal L-alpha-aminoacyl-L-glutamyl-L-glutamyl-[tubulin] + L-tyrosine + ATP = C-terminal L-alpha-aminoacyl-L-glutamyl-L-glutamyl-L-tyrosyl-[tubulin] + ADP + phosphate + H(+)</text>
        <dbReference type="Rhea" id="RHEA:17605"/>
        <dbReference type="Rhea" id="RHEA-COMP:16434"/>
        <dbReference type="Rhea" id="RHEA-COMP:16435"/>
        <dbReference type="ChEBI" id="CHEBI:15378"/>
        <dbReference type="ChEBI" id="CHEBI:30616"/>
        <dbReference type="ChEBI" id="CHEBI:43474"/>
        <dbReference type="ChEBI" id="CHEBI:58315"/>
        <dbReference type="ChEBI" id="CHEBI:149554"/>
        <dbReference type="ChEBI" id="CHEBI:149555"/>
        <dbReference type="ChEBI" id="CHEBI:456216"/>
        <dbReference type="EC" id="6.3.2.25"/>
    </reaction>
</comment>
<accession>A0A504XDR2</accession>
<feature type="compositionally biased region" description="Low complexity" evidence="14">
    <location>
        <begin position="467"/>
        <end position="478"/>
    </location>
</feature>
<evidence type="ECO:0000256" key="11">
    <source>
        <dbReference type="ARBA" id="ARBA00038960"/>
    </source>
</evidence>
<dbReference type="Proteomes" id="UP000318821">
    <property type="component" value="Unassembled WGS sequence"/>
</dbReference>
<comment type="cofactor">
    <cofactor evidence="1">
        <name>Mg(2+)</name>
        <dbReference type="ChEBI" id="CHEBI:18420"/>
    </cofactor>
</comment>
<dbReference type="AlphaFoldDB" id="A0A504XDR2"/>
<dbReference type="InterPro" id="IPR052492">
    <property type="entry name" value="Tubulin-tyrosine_ligase"/>
</dbReference>
<dbReference type="Pfam" id="PF03133">
    <property type="entry name" value="TTL"/>
    <property type="match status" value="1"/>
</dbReference>
<evidence type="ECO:0000256" key="9">
    <source>
        <dbReference type="ARBA" id="ARBA00022958"/>
    </source>
</evidence>
<comment type="function">
    <text evidence="10">Catalyzes the post-translational addition of a tyrosine to the C-terminal end of detyrosinated alpha-tubulin.</text>
</comment>
<comment type="similarity">
    <text evidence="3">Belongs to the tubulin--tyrosine ligase family.</text>
</comment>
<evidence type="ECO:0000256" key="13">
    <source>
        <dbReference type="ARBA" id="ARBA00047950"/>
    </source>
</evidence>
<feature type="compositionally biased region" description="Polar residues" evidence="14">
    <location>
        <begin position="391"/>
        <end position="400"/>
    </location>
</feature>
<keyword evidence="8" id="KW-0460">Magnesium</keyword>
<feature type="region of interest" description="Disordered" evidence="14">
    <location>
        <begin position="383"/>
        <end position="420"/>
    </location>
</feature>
<evidence type="ECO:0000256" key="8">
    <source>
        <dbReference type="ARBA" id="ARBA00022842"/>
    </source>
</evidence>
<name>A0A504XDR2_LEIDO</name>
<dbReference type="GO" id="GO:0005524">
    <property type="term" value="F:ATP binding"/>
    <property type="evidence" value="ECO:0007669"/>
    <property type="project" value="UniProtKB-KW"/>
</dbReference>
<dbReference type="VEuPathDB" id="TriTrypDB:LdCL_270032800"/>
<feature type="region of interest" description="Disordered" evidence="14">
    <location>
        <begin position="538"/>
        <end position="574"/>
    </location>
</feature>
<evidence type="ECO:0000256" key="6">
    <source>
        <dbReference type="ARBA" id="ARBA00022741"/>
    </source>
</evidence>
<evidence type="ECO:0000256" key="14">
    <source>
        <dbReference type="SAM" id="MobiDB-lite"/>
    </source>
</evidence>
<feature type="region of interest" description="Disordered" evidence="14">
    <location>
        <begin position="450"/>
        <end position="478"/>
    </location>
</feature>
<evidence type="ECO:0000256" key="4">
    <source>
        <dbReference type="ARBA" id="ARBA00011245"/>
    </source>
</evidence>
<dbReference type="InterPro" id="IPR004344">
    <property type="entry name" value="TTL/TTLL_fam"/>
</dbReference>
<evidence type="ECO:0000256" key="10">
    <source>
        <dbReference type="ARBA" id="ARBA00037791"/>
    </source>
</evidence>
<keyword evidence="6" id="KW-0547">Nucleotide-binding</keyword>
<reference evidence="16" key="1">
    <citation type="submission" date="2019-02" db="EMBL/GenBank/DDBJ databases">
        <title>FDA dAtabase for Regulatory Grade micrObial Sequences (FDA-ARGOS): Supporting development and validation of Infectious Disease Dx tests.</title>
        <authorList>
            <person name="Duncan R."/>
            <person name="Fisher C."/>
            <person name="Tallon L."/>
            <person name="Sadzewicz L."/>
            <person name="Sengamalay N."/>
            <person name="Ott S."/>
            <person name="Godinez A."/>
            <person name="Nagaraj S."/>
            <person name="Vavikolanu K."/>
            <person name="Vyas G."/>
            <person name="Nadendla S."/>
            <person name="Aluvathingal J."/>
            <person name="Sichtig H."/>
        </authorList>
    </citation>
    <scope>NUCLEOTIDE SEQUENCE [LARGE SCALE GENOMIC DNA]</scope>
    <source>
        <strain evidence="16">FDAARGOS_360</strain>
    </source>
</reference>
<organism evidence="15 16">
    <name type="scientific">Leishmania donovani</name>
    <dbReference type="NCBI Taxonomy" id="5661"/>
    <lineage>
        <taxon>Eukaryota</taxon>
        <taxon>Discoba</taxon>
        <taxon>Euglenozoa</taxon>
        <taxon>Kinetoplastea</taxon>
        <taxon>Metakinetoplastina</taxon>
        <taxon>Trypanosomatida</taxon>
        <taxon>Trypanosomatidae</taxon>
        <taxon>Leishmaniinae</taxon>
        <taxon>Leishmania</taxon>
    </lineage>
</organism>
<dbReference type="GO" id="GO:0000226">
    <property type="term" value="P:microtubule cytoskeleton organization"/>
    <property type="evidence" value="ECO:0007669"/>
    <property type="project" value="TreeGrafter"/>
</dbReference>
<dbReference type="PROSITE" id="PS51221">
    <property type="entry name" value="TTL"/>
    <property type="match status" value="1"/>
</dbReference>
<evidence type="ECO:0000256" key="2">
    <source>
        <dbReference type="ARBA" id="ARBA00001958"/>
    </source>
</evidence>
<dbReference type="VEuPathDB" id="TriTrypDB:LDHU3_27.3680"/>
<evidence type="ECO:0000256" key="3">
    <source>
        <dbReference type="ARBA" id="ARBA00006820"/>
    </source>
</evidence>
<dbReference type="GO" id="GO:0005876">
    <property type="term" value="C:spindle microtubule"/>
    <property type="evidence" value="ECO:0007669"/>
    <property type="project" value="TreeGrafter"/>
</dbReference>
<evidence type="ECO:0000256" key="7">
    <source>
        <dbReference type="ARBA" id="ARBA00022840"/>
    </source>
</evidence>
<dbReference type="SUPFAM" id="SSF56059">
    <property type="entry name" value="Glutathione synthetase ATP-binding domain-like"/>
    <property type="match status" value="1"/>
</dbReference>
<evidence type="ECO:0000313" key="15">
    <source>
        <dbReference type="EMBL" id="TPP45938.1"/>
    </source>
</evidence>
<keyword evidence="9" id="KW-0630">Potassium</keyword>
<dbReference type="EMBL" id="RHLD01000016">
    <property type="protein sequence ID" value="TPP45938.1"/>
    <property type="molecule type" value="Genomic_DNA"/>
</dbReference>
<keyword evidence="5 15" id="KW-0436">Ligase</keyword>
<comment type="cofactor">
    <cofactor evidence="2">
        <name>K(+)</name>
        <dbReference type="ChEBI" id="CHEBI:29103"/>
    </cofactor>
</comment>
<keyword evidence="7" id="KW-0067">ATP-binding</keyword>
<gene>
    <name evidence="15" type="ORF">CGC20_32105</name>
</gene>
<dbReference type="VEuPathDB" id="TriTrypDB:LdBPK_272440.1"/>
<comment type="caution">
    <text evidence="15">The sequence shown here is derived from an EMBL/GenBank/DDBJ whole genome shotgun (WGS) entry which is preliminary data.</text>
</comment>
<evidence type="ECO:0000256" key="1">
    <source>
        <dbReference type="ARBA" id="ARBA00001946"/>
    </source>
</evidence>
<evidence type="ECO:0000256" key="12">
    <source>
        <dbReference type="ARBA" id="ARBA00041021"/>
    </source>
</evidence>
<evidence type="ECO:0000256" key="5">
    <source>
        <dbReference type="ARBA" id="ARBA00022598"/>
    </source>
</evidence>
<evidence type="ECO:0000313" key="16">
    <source>
        <dbReference type="Proteomes" id="UP000318821"/>
    </source>
</evidence>
<proteinExistence type="inferred from homology"/>
<comment type="subunit">
    <text evidence="4">Monomer.</text>
</comment>
<sequence length="574" mass="63895">MRPFTSTAVTPTAAAAAPASSMSSPAPLRKAQESATGSAGSYFLGSSTFSVYEEMARQLREEGWRRKTETAIATADFILGDRFHIPYTLLRVERMALSSWFGGTRWVNYFEGSHRLTLKAAMVQLMKEVDTHWAKWLPESYAIGGDQLKKADERRALLDALAAAGDDDAVWIVKPSSGAKGRHILLLRASAVPEWLERLPECSRSMYVVQRYVDRPLLLSNGRKFDIRVWALLVSPYSIYAYTQVSCRTASEPYDLSDITNTHAHLTNHCLQKDAAHFGEYEEENEMWLPQLQSYLTSIGKPADLLETRVLPAIKELLVRTLLAMMPEIAVPATEAYKCFQLFGYDMILTEEAEVRLLEINGSPGIAERFLTPLVRSMRELLGAGPKDGTGSKTAACNSDDTSHEGCPGRRRTSRAFSAATPATGVTRNWRLEDEGFVLLWRRGDARPAEAPLHRSDADAPSSTHHTPGTAVASAGATPTAAAAEAAAPKVIMSKAQRRKLKKPPVVVTAEMKERAREETRELRKHLRILKSNGARRKVAKLREKRPREHNINEEAVNAFDTDFRPHKKGRRLE</sequence>
<dbReference type="GO" id="GO:0004835">
    <property type="term" value="F:tubulin-tyrosine ligase activity"/>
    <property type="evidence" value="ECO:0007669"/>
    <property type="project" value="UniProtKB-EC"/>
</dbReference>
<protein>
    <recommendedName>
        <fullName evidence="12">Tubulin--tyrosine ligase</fullName>
        <ecNumber evidence="11">6.3.2.25</ecNumber>
    </recommendedName>
</protein>
<dbReference type="PANTHER" id="PTHR46570">
    <property type="entry name" value="TUBULIN--TYROSINE LIGASE"/>
    <property type="match status" value="1"/>
</dbReference>
<dbReference type="PANTHER" id="PTHR46570:SF1">
    <property type="entry name" value="TUBULIN--TYROSINE LIGASE"/>
    <property type="match status" value="1"/>
</dbReference>
<dbReference type="EC" id="6.3.2.25" evidence="11"/>